<name>A0ACC0CHM6_CATRO</name>
<evidence type="ECO:0000313" key="1">
    <source>
        <dbReference type="EMBL" id="KAI5684415.1"/>
    </source>
</evidence>
<reference evidence="2" key="1">
    <citation type="journal article" date="2023" name="Nat. Plants">
        <title>Single-cell RNA sequencing provides a high-resolution roadmap for understanding the multicellular compartmentation of specialized metabolism.</title>
        <authorList>
            <person name="Sun S."/>
            <person name="Shen X."/>
            <person name="Li Y."/>
            <person name="Li Y."/>
            <person name="Wang S."/>
            <person name="Li R."/>
            <person name="Zhang H."/>
            <person name="Shen G."/>
            <person name="Guo B."/>
            <person name="Wei J."/>
            <person name="Xu J."/>
            <person name="St-Pierre B."/>
            <person name="Chen S."/>
            <person name="Sun C."/>
        </authorList>
    </citation>
    <scope>NUCLEOTIDE SEQUENCE [LARGE SCALE GENOMIC DNA]</scope>
</reference>
<proteinExistence type="predicted"/>
<keyword evidence="2" id="KW-1185">Reference proteome</keyword>
<gene>
    <name evidence="1" type="ORF">M9H77_05643</name>
</gene>
<dbReference type="EMBL" id="CM044701">
    <property type="protein sequence ID" value="KAI5684415.1"/>
    <property type="molecule type" value="Genomic_DNA"/>
</dbReference>
<organism evidence="1 2">
    <name type="scientific">Catharanthus roseus</name>
    <name type="common">Madagascar periwinkle</name>
    <name type="synonym">Vinca rosea</name>
    <dbReference type="NCBI Taxonomy" id="4058"/>
    <lineage>
        <taxon>Eukaryota</taxon>
        <taxon>Viridiplantae</taxon>
        <taxon>Streptophyta</taxon>
        <taxon>Embryophyta</taxon>
        <taxon>Tracheophyta</taxon>
        <taxon>Spermatophyta</taxon>
        <taxon>Magnoliopsida</taxon>
        <taxon>eudicotyledons</taxon>
        <taxon>Gunneridae</taxon>
        <taxon>Pentapetalae</taxon>
        <taxon>asterids</taxon>
        <taxon>lamiids</taxon>
        <taxon>Gentianales</taxon>
        <taxon>Apocynaceae</taxon>
        <taxon>Rauvolfioideae</taxon>
        <taxon>Vinceae</taxon>
        <taxon>Catharanthinae</taxon>
        <taxon>Catharanthus</taxon>
    </lineage>
</organism>
<dbReference type="Proteomes" id="UP001060085">
    <property type="component" value="Linkage Group LG01"/>
</dbReference>
<accession>A0ACC0CHM6</accession>
<comment type="caution">
    <text evidence="1">The sequence shown here is derived from an EMBL/GenBank/DDBJ whole genome shotgun (WGS) entry which is preliminary data.</text>
</comment>
<evidence type="ECO:0000313" key="2">
    <source>
        <dbReference type="Proteomes" id="UP001060085"/>
    </source>
</evidence>
<protein>
    <submittedName>
        <fullName evidence="1">Uncharacterized protein</fullName>
    </submittedName>
</protein>
<sequence length="293" mass="32842">MALDDFSSPGLVLGLGFPSSTAAAVAADNNKFVTKIRPKETNPTTTTTVSFEPSLTLSLISGDFYDDDDDDKIAKKVEEINNFNKNLNDNSVVVHDLLYRQDSAASSFSNVSVKREREICTTGSEELEVERVISSSRVSDEDDDGSNGRKKLRLTKSQSALLEESFKQHSTLNPKQKQDLARELNLRPRQVEVWFQNRRARTKLKQTEVDCEFLKKCCETLTDENRRLQKELQELKALKLSQPFYMQLPAATLTMCPSCERIGGENTGPKGPSFPMASKPHFYNPFTNQSAAC</sequence>